<reference evidence="2 3" key="1">
    <citation type="submission" date="2017-03" db="EMBL/GenBank/DDBJ databases">
        <title>Genome analysis of strain PAMC 26577.</title>
        <authorList>
            <person name="Oh H.-M."/>
            <person name="Yang J.-A."/>
        </authorList>
    </citation>
    <scope>NUCLEOTIDE SEQUENCE [LARGE SCALE GENOMIC DNA]</scope>
    <source>
        <strain evidence="2 3">PAMC 26577</strain>
    </source>
</reference>
<organism evidence="2 3">
    <name type="scientific">Caballeronia sordidicola</name>
    <name type="common">Burkholderia sordidicola</name>
    <dbReference type="NCBI Taxonomy" id="196367"/>
    <lineage>
        <taxon>Bacteria</taxon>
        <taxon>Pseudomonadati</taxon>
        <taxon>Pseudomonadota</taxon>
        <taxon>Betaproteobacteria</taxon>
        <taxon>Burkholderiales</taxon>
        <taxon>Burkholderiaceae</taxon>
        <taxon>Caballeronia</taxon>
    </lineage>
</organism>
<evidence type="ECO:0000313" key="3">
    <source>
        <dbReference type="Proteomes" id="UP000195221"/>
    </source>
</evidence>
<dbReference type="Proteomes" id="UP000195221">
    <property type="component" value="Unassembled WGS sequence"/>
</dbReference>
<proteinExistence type="predicted"/>
<evidence type="ECO:0000313" key="2">
    <source>
        <dbReference type="EMBL" id="OTP72667.1"/>
    </source>
</evidence>
<dbReference type="EMBL" id="NBTZ01000087">
    <property type="protein sequence ID" value="OTP72667.1"/>
    <property type="molecule type" value="Genomic_DNA"/>
</dbReference>
<protein>
    <submittedName>
        <fullName evidence="2">Uncharacterized protein</fullName>
    </submittedName>
</protein>
<feature type="region of interest" description="Disordered" evidence="1">
    <location>
        <begin position="1"/>
        <end position="43"/>
    </location>
</feature>
<accession>A0A242MMW7</accession>
<evidence type="ECO:0000256" key="1">
    <source>
        <dbReference type="SAM" id="MobiDB-lite"/>
    </source>
</evidence>
<feature type="compositionally biased region" description="Basic and acidic residues" evidence="1">
    <location>
        <begin position="1"/>
        <end position="15"/>
    </location>
</feature>
<gene>
    <name evidence="2" type="ORF">PAMC26577_20405</name>
</gene>
<comment type="caution">
    <text evidence="2">The sequence shown here is derived from an EMBL/GenBank/DDBJ whole genome shotgun (WGS) entry which is preliminary data.</text>
</comment>
<sequence>MEEAGMYRRGEEVQHWSKKLAGPPPARKKATPSAQTRRPIECL</sequence>
<dbReference type="AlphaFoldDB" id="A0A242MMW7"/>
<name>A0A242MMW7_CABSO</name>